<dbReference type="PROSITE" id="PS01361">
    <property type="entry name" value="ZF_DOF_1"/>
    <property type="match status" value="1"/>
</dbReference>
<name>A0A7I8KL39_SPIIN</name>
<dbReference type="GO" id="GO:0005634">
    <property type="term" value="C:nucleus"/>
    <property type="evidence" value="ECO:0007669"/>
    <property type="project" value="UniProtKB-SubCell"/>
</dbReference>
<dbReference type="Proteomes" id="UP000663760">
    <property type="component" value="Chromosome 6"/>
</dbReference>
<dbReference type="PANTHER" id="PTHR31992:SF141">
    <property type="entry name" value="DOF ZINC FINGER PROTEIN DOF1.4"/>
    <property type="match status" value="1"/>
</dbReference>
<evidence type="ECO:0000313" key="12">
    <source>
        <dbReference type="EMBL" id="CAA7398172.1"/>
    </source>
</evidence>
<keyword evidence="2 8" id="KW-0863">Zinc-finger</keyword>
<evidence type="ECO:0000256" key="8">
    <source>
        <dbReference type="PROSITE-ProRule" id="PRU00071"/>
    </source>
</evidence>
<evidence type="ECO:0000313" key="13">
    <source>
        <dbReference type="Proteomes" id="UP000663760"/>
    </source>
</evidence>
<dbReference type="PROSITE" id="PS50884">
    <property type="entry name" value="ZF_DOF_2"/>
    <property type="match status" value="1"/>
</dbReference>
<evidence type="ECO:0000256" key="4">
    <source>
        <dbReference type="ARBA" id="ARBA00023015"/>
    </source>
</evidence>
<comment type="function">
    <text evidence="9">Transcription factor that binds specifically to a 5'-AA[AG]G-3' consensus core sequence.</text>
</comment>
<evidence type="ECO:0000256" key="9">
    <source>
        <dbReference type="RuleBase" id="RU369094"/>
    </source>
</evidence>
<dbReference type="EMBL" id="LR746269">
    <property type="protein sequence ID" value="CAA7398172.1"/>
    <property type="molecule type" value="Genomic_DNA"/>
</dbReference>
<evidence type="ECO:0000256" key="5">
    <source>
        <dbReference type="ARBA" id="ARBA00023125"/>
    </source>
</evidence>
<evidence type="ECO:0000256" key="7">
    <source>
        <dbReference type="ARBA" id="ARBA00023242"/>
    </source>
</evidence>
<keyword evidence="4 9" id="KW-0805">Transcription regulation</keyword>
<dbReference type="GO" id="GO:0008270">
    <property type="term" value="F:zinc ion binding"/>
    <property type="evidence" value="ECO:0007669"/>
    <property type="project" value="UniProtKB-KW"/>
</dbReference>
<keyword evidence="7 8" id="KW-0539">Nucleus</keyword>
<evidence type="ECO:0000256" key="2">
    <source>
        <dbReference type="ARBA" id="ARBA00022771"/>
    </source>
</evidence>
<evidence type="ECO:0000259" key="11">
    <source>
        <dbReference type="PROSITE" id="PS50884"/>
    </source>
</evidence>
<gene>
    <name evidence="12" type="ORF">SI8410_06008837</name>
</gene>
<evidence type="ECO:0000256" key="10">
    <source>
        <dbReference type="SAM" id="MobiDB-lite"/>
    </source>
</evidence>
<sequence length="186" mass="20489">MAVAPPPLQQERGARAPAEQAARCPRCESTDTKFCYYNNYSLSQPRYFCKACRRFWTRGGSLRNIPMGGGSRKTRRPLSFPSSRKIPRRQQPHAATPLPPPPAGFLLDRQTPSFVGCPLYGISGQAAAPHFWQLDSAPAAAAIRELSSCRNMDGDGNLLMGMGDGNLAVDPGRDFYWHGLVNSFLF</sequence>
<dbReference type="GO" id="GO:0003700">
    <property type="term" value="F:DNA-binding transcription factor activity"/>
    <property type="evidence" value="ECO:0007669"/>
    <property type="project" value="UniProtKB-UniRule"/>
</dbReference>
<feature type="region of interest" description="Disordered" evidence="10">
    <location>
        <begin position="1"/>
        <end position="22"/>
    </location>
</feature>
<reference evidence="12" key="1">
    <citation type="submission" date="2020-02" db="EMBL/GenBank/DDBJ databases">
        <authorList>
            <person name="Scholz U."/>
            <person name="Mascher M."/>
            <person name="Fiebig A."/>
        </authorList>
    </citation>
    <scope>NUCLEOTIDE SEQUENCE</scope>
</reference>
<dbReference type="InterPro" id="IPR045174">
    <property type="entry name" value="Dof"/>
</dbReference>
<dbReference type="AlphaFoldDB" id="A0A7I8KL39"/>
<comment type="subcellular location">
    <subcellularLocation>
        <location evidence="8 9">Nucleus</location>
    </subcellularLocation>
</comment>
<dbReference type="InterPro" id="IPR003851">
    <property type="entry name" value="Znf_Dof"/>
</dbReference>
<dbReference type="GO" id="GO:0003677">
    <property type="term" value="F:DNA binding"/>
    <property type="evidence" value="ECO:0007669"/>
    <property type="project" value="UniProtKB-UniRule"/>
</dbReference>
<feature type="domain" description="Dof-type" evidence="11">
    <location>
        <begin position="22"/>
        <end position="76"/>
    </location>
</feature>
<accession>A0A7I8KL39</accession>
<dbReference type="PANTHER" id="PTHR31992">
    <property type="entry name" value="DOF ZINC FINGER PROTEIN DOF1.4-RELATED"/>
    <property type="match status" value="1"/>
</dbReference>
<evidence type="ECO:0000256" key="1">
    <source>
        <dbReference type="ARBA" id="ARBA00022723"/>
    </source>
</evidence>
<keyword evidence="5 8" id="KW-0238">DNA-binding</keyword>
<proteinExistence type="predicted"/>
<protein>
    <recommendedName>
        <fullName evidence="9">Dof zinc finger protein</fullName>
    </recommendedName>
</protein>
<feature type="region of interest" description="Disordered" evidence="10">
    <location>
        <begin position="63"/>
        <end position="103"/>
    </location>
</feature>
<organism evidence="12 13">
    <name type="scientific">Spirodela intermedia</name>
    <name type="common">Intermediate duckweed</name>
    <dbReference type="NCBI Taxonomy" id="51605"/>
    <lineage>
        <taxon>Eukaryota</taxon>
        <taxon>Viridiplantae</taxon>
        <taxon>Streptophyta</taxon>
        <taxon>Embryophyta</taxon>
        <taxon>Tracheophyta</taxon>
        <taxon>Spermatophyta</taxon>
        <taxon>Magnoliopsida</taxon>
        <taxon>Liliopsida</taxon>
        <taxon>Araceae</taxon>
        <taxon>Lemnoideae</taxon>
        <taxon>Spirodela</taxon>
    </lineage>
</organism>
<dbReference type="OrthoDB" id="1927254at2759"/>
<dbReference type="Pfam" id="PF02701">
    <property type="entry name" value="Zn_ribbon_Dof"/>
    <property type="match status" value="1"/>
</dbReference>
<evidence type="ECO:0000256" key="6">
    <source>
        <dbReference type="ARBA" id="ARBA00023163"/>
    </source>
</evidence>
<keyword evidence="1 9" id="KW-0479">Metal-binding</keyword>
<keyword evidence="13" id="KW-1185">Reference proteome</keyword>
<evidence type="ECO:0000256" key="3">
    <source>
        <dbReference type="ARBA" id="ARBA00022833"/>
    </source>
</evidence>
<keyword evidence="6 9" id="KW-0804">Transcription</keyword>
<keyword evidence="3 9" id="KW-0862">Zinc</keyword>